<keyword evidence="1" id="KW-1133">Transmembrane helix</keyword>
<organism evidence="2 3">
    <name type="scientific">Rhodofomes roseus</name>
    <dbReference type="NCBI Taxonomy" id="34475"/>
    <lineage>
        <taxon>Eukaryota</taxon>
        <taxon>Fungi</taxon>
        <taxon>Dikarya</taxon>
        <taxon>Basidiomycota</taxon>
        <taxon>Agaricomycotina</taxon>
        <taxon>Agaricomycetes</taxon>
        <taxon>Polyporales</taxon>
        <taxon>Rhodofomes</taxon>
    </lineage>
</organism>
<reference evidence="2 3" key="1">
    <citation type="submission" date="2019-01" db="EMBL/GenBank/DDBJ databases">
        <title>Genome sequencing of the rare red list fungi Fomitopsis rosea.</title>
        <authorList>
            <person name="Buettner E."/>
            <person name="Kellner H."/>
        </authorList>
    </citation>
    <scope>NUCLEOTIDE SEQUENCE [LARGE SCALE GENOMIC DNA]</scope>
    <source>
        <strain evidence="2 3">DSM 105464</strain>
    </source>
</reference>
<evidence type="ECO:0000313" key="3">
    <source>
        <dbReference type="Proteomes" id="UP000298390"/>
    </source>
</evidence>
<accession>A0A4Y9Z395</accession>
<feature type="transmembrane region" description="Helical" evidence="1">
    <location>
        <begin position="12"/>
        <end position="28"/>
    </location>
</feature>
<dbReference type="Proteomes" id="UP000298390">
    <property type="component" value="Unassembled WGS sequence"/>
</dbReference>
<keyword evidence="1" id="KW-0812">Transmembrane</keyword>
<comment type="caution">
    <text evidence="2">The sequence shown here is derived from an EMBL/GenBank/DDBJ whole genome shotgun (WGS) entry which is preliminary data.</text>
</comment>
<dbReference type="EMBL" id="SEKV01000016">
    <property type="protein sequence ID" value="TFY69095.1"/>
    <property type="molecule type" value="Genomic_DNA"/>
</dbReference>
<keyword evidence="1" id="KW-0472">Membrane</keyword>
<dbReference type="AlphaFoldDB" id="A0A4Y9Z395"/>
<name>A0A4Y9Z395_9APHY</name>
<evidence type="ECO:0000256" key="1">
    <source>
        <dbReference type="SAM" id="Phobius"/>
    </source>
</evidence>
<proteinExistence type="predicted"/>
<sequence>MPFAFRHQPLKAVYLAGSVLLLFVRLLVSRGQSIQFIQPPQAPDILV</sequence>
<protein>
    <submittedName>
        <fullName evidence="2">Uncharacterized protein</fullName>
    </submittedName>
</protein>
<evidence type="ECO:0000313" key="2">
    <source>
        <dbReference type="EMBL" id="TFY69095.1"/>
    </source>
</evidence>
<gene>
    <name evidence="2" type="ORF">EVJ58_g608</name>
</gene>